<dbReference type="Gene3D" id="3.30.450.20">
    <property type="entry name" value="PAS domain"/>
    <property type="match status" value="1"/>
</dbReference>
<sequence>DELISINSLDMIKSEDRERAAASFKKTLKDGKSATIELEFLKKNGDSYPGELRATTISDKENIPYAIVCVISDIIERKEAEKIRTEAFTRIEQNIQDFDVLVDRIRNPLMSIIGFAELADSFHSTVIIEEAEKIEVITKQIAESWLESEEFRKILRKHLLKEEEKD</sequence>
<dbReference type="InterPro" id="IPR013655">
    <property type="entry name" value="PAS_fold_3"/>
</dbReference>
<feature type="domain" description="PAC" evidence="1">
    <location>
        <begin position="34"/>
        <end position="86"/>
    </location>
</feature>
<feature type="non-terminal residue" evidence="2">
    <location>
        <position position="1"/>
    </location>
</feature>
<dbReference type="PROSITE" id="PS50113">
    <property type="entry name" value="PAC"/>
    <property type="match status" value="1"/>
</dbReference>
<dbReference type="AlphaFoldDB" id="X0Y8M3"/>
<organism evidence="2">
    <name type="scientific">marine sediment metagenome</name>
    <dbReference type="NCBI Taxonomy" id="412755"/>
    <lineage>
        <taxon>unclassified sequences</taxon>
        <taxon>metagenomes</taxon>
        <taxon>ecological metagenomes</taxon>
    </lineage>
</organism>
<protein>
    <recommendedName>
        <fullName evidence="1">PAC domain-containing protein</fullName>
    </recommendedName>
</protein>
<dbReference type="CDD" id="cd00130">
    <property type="entry name" value="PAS"/>
    <property type="match status" value="1"/>
</dbReference>
<dbReference type="NCBIfam" id="TIGR00229">
    <property type="entry name" value="sensory_box"/>
    <property type="match status" value="1"/>
</dbReference>
<accession>X0Y8M3</accession>
<evidence type="ECO:0000259" key="1">
    <source>
        <dbReference type="PROSITE" id="PS50113"/>
    </source>
</evidence>
<gene>
    <name evidence="2" type="ORF">S01H1_75906</name>
</gene>
<dbReference type="Pfam" id="PF08447">
    <property type="entry name" value="PAS_3"/>
    <property type="match status" value="1"/>
</dbReference>
<dbReference type="InterPro" id="IPR000700">
    <property type="entry name" value="PAS-assoc_C"/>
</dbReference>
<dbReference type="InterPro" id="IPR001610">
    <property type="entry name" value="PAC"/>
</dbReference>
<evidence type="ECO:0000313" key="2">
    <source>
        <dbReference type="EMBL" id="GAG52204.1"/>
    </source>
</evidence>
<proteinExistence type="predicted"/>
<dbReference type="SMART" id="SM00086">
    <property type="entry name" value="PAC"/>
    <property type="match status" value="1"/>
</dbReference>
<comment type="caution">
    <text evidence="2">The sequence shown here is derived from an EMBL/GenBank/DDBJ whole genome shotgun (WGS) entry which is preliminary data.</text>
</comment>
<dbReference type="InterPro" id="IPR000014">
    <property type="entry name" value="PAS"/>
</dbReference>
<name>X0Y8M3_9ZZZZ</name>
<dbReference type="SUPFAM" id="SSF55785">
    <property type="entry name" value="PYP-like sensor domain (PAS domain)"/>
    <property type="match status" value="1"/>
</dbReference>
<dbReference type="InterPro" id="IPR035965">
    <property type="entry name" value="PAS-like_dom_sf"/>
</dbReference>
<dbReference type="EMBL" id="BARS01050898">
    <property type="protein sequence ID" value="GAG52204.1"/>
    <property type="molecule type" value="Genomic_DNA"/>
</dbReference>
<reference evidence="2" key="1">
    <citation type="journal article" date="2014" name="Front. Microbiol.">
        <title>High frequency of phylogenetically diverse reductive dehalogenase-homologous genes in deep subseafloor sedimentary metagenomes.</title>
        <authorList>
            <person name="Kawai M."/>
            <person name="Futagami T."/>
            <person name="Toyoda A."/>
            <person name="Takaki Y."/>
            <person name="Nishi S."/>
            <person name="Hori S."/>
            <person name="Arai W."/>
            <person name="Tsubouchi T."/>
            <person name="Morono Y."/>
            <person name="Uchiyama I."/>
            <person name="Ito T."/>
            <person name="Fujiyama A."/>
            <person name="Inagaki F."/>
            <person name="Takami H."/>
        </authorList>
    </citation>
    <scope>NUCLEOTIDE SEQUENCE</scope>
    <source>
        <strain evidence="2">Expedition CK06-06</strain>
    </source>
</reference>